<organism evidence="1 2">
    <name type="scientific">Halovivax cerinus</name>
    <dbReference type="NCBI Taxonomy" id="1487865"/>
    <lineage>
        <taxon>Archaea</taxon>
        <taxon>Methanobacteriati</taxon>
        <taxon>Methanobacteriota</taxon>
        <taxon>Stenosarchaea group</taxon>
        <taxon>Halobacteria</taxon>
        <taxon>Halobacteriales</taxon>
        <taxon>Natrialbaceae</taxon>
        <taxon>Halovivax</taxon>
    </lineage>
</organism>
<evidence type="ECO:0000313" key="2">
    <source>
        <dbReference type="Proteomes" id="UP001595846"/>
    </source>
</evidence>
<accession>A0ABD5NQG1</accession>
<reference evidence="1 2" key="1">
    <citation type="journal article" date="2019" name="Int. J. Syst. Evol. Microbiol.">
        <title>The Global Catalogue of Microorganisms (GCM) 10K type strain sequencing project: providing services to taxonomists for standard genome sequencing and annotation.</title>
        <authorList>
            <consortium name="The Broad Institute Genomics Platform"/>
            <consortium name="The Broad Institute Genome Sequencing Center for Infectious Disease"/>
            <person name="Wu L."/>
            <person name="Ma J."/>
        </authorList>
    </citation>
    <scope>NUCLEOTIDE SEQUENCE [LARGE SCALE GENOMIC DNA]</scope>
    <source>
        <strain evidence="1 2">IBRC-M 10256</strain>
    </source>
</reference>
<dbReference type="AlphaFoldDB" id="A0ABD5NQG1"/>
<sequence>MSHDDKSFFEYTEFASDSESKDPEAVIQERQNPEIAHAHICKIAGTINSGLDAVPRDQQDTAEVYAVVDLFRATMQYIEEFGSYLRYLILDKASFINEIIRTSSGDIRPLFEAFIEDKFDEYLQEHDVDDNPEVVLSSVFGYEAVQKGTISYSEEELEDAPSDVNLEDVVLRDTDEGVVPEGAEVKELVSDSIENVRNKLKDIALFYLNFREAYNAVKHGNRVTVGNNTQFELENDEMLDDRIILDEAIVEFLCKNSDPESDGEPYLLTIPRSILEEKSLGVVENAHTLYTQSYDVATLEDGDEINLSFWKSRRSSGESRNDLIQISNPDSRVILPRSVVPKVIEDLKMPNETKIEWTGDWSLSGDTLEFEVQYETEPTPEYPIHVELVWEQTDHDIHEFGEGQFNFNVDTDDLSVRQYLELLEIKKRDDIRTVELVFPDGDETHQLRVGDDFEGIDVPGPSDPEFFEFVKRIGLASDTRIPYPEHISENHWEVYEEYADCDLDSETADEILSVLKECGEEVMRSYVVAAIWEGESSSVDVDEDEAAHVEALGVLPGILSVRENQGSEESNRFPGEEYRTYPARSEYTSEELFGKLKEDYGGTFGELQESDIDSEKAESEFSHRIRFGEETLWGTIDKHIIDIFPVS</sequence>
<dbReference type="EMBL" id="JBHSAQ010000009">
    <property type="protein sequence ID" value="MFC3958945.1"/>
    <property type="molecule type" value="Genomic_DNA"/>
</dbReference>
<dbReference type="Proteomes" id="UP001595846">
    <property type="component" value="Unassembled WGS sequence"/>
</dbReference>
<gene>
    <name evidence="1" type="ORF">ACFOUR_11285</name>
</gene>
<dbReference type="GeneID" id="73901883"/>
<comment type="caution">
    <text evidence="1">The sequence shown here is derived from an EMBL/GenBank/DDBJ whole genome shotgun (WGS) entry which is preliminary data.</text>
</comment>
<evidence type="ECO:0000313" key="1">
    <source>
        <dbReference type="EMBL" id="MFC3958945.1"/>
    </source>
</evidence>
<proteinExistence type="predicted"/>
<protein>
    <submittedName>
        <fullName evidence="1">Uncharacterized protein</fullName>
    </submittedName>
</protein>
<name>A0ABD5NQG1_9EURY</name>
<keyword evidence="2" id="KW-1185">Reference proteome</keyword>
<dbReference type="RefSeq" id="WP_256532778.1">
    <property type="nucleotide sequence ID" value="NZ_CP101824.1"/>
</dbReference>